<comment type="caution">
    <text evidence="1">The sequence shown here is derived from an EMBL/GenBank/DDBJ whole genome shotgun (WGS) entry which is preliminary data.</text>
</comment>
<dbReference type="Proteomes" id="UP000291078">
    <property type="component" value="Unassembled WGS sequence"/>
</dbReference>
<evidence type="ECO:0000313" key="2">
    <source>
        <dbReference type="Proteomes" id="UP000291078"/>
    </source>
</evidence>
<accession>A0A4Q7S026</accession>
<proteinExistence type="predicted"/>
<dbReference type="AlphaFoldDB" id="A0A4Q7S026"/>
<protein>
    <submittedName>
        <fullName evidence="1">Uncharacterized protein</fullName>
    </submittedName>
</protein>
<evidence type="ECO:0000313" key="1">
    <source>
        <dbReference type="EMBL" id="RZT38660.1"/>
    </source>
</evidence>
<dbReference type="EMBL" id="SGXM01000003">
    <property type="protein sequence ID" value="RZT38660.1"/>
    <property type="molecule type" value="Genomic_DNA"/>
</dbReference>
<sequence length="68" mass="7453">MEALHGEARAPRGAVRCWRMVHVPHTIAIGVRIPEGKALKATAWMHGLPDFATSTKQAIAAQQYYRGA</sequence>
<gene>
    <name evidence="1" type="ORF">EV147_3133</name>
</gene>
<organism evidence="1 2">
    <name type="scientific">Cupriavidus agavae</name>
    <dbReference type="NCBI Taxonomy" id="1001822"/>
    <lineage>
        <taxon>Bacteria</taxon>
        <taxon>Pseudomonadati</taxon>
        <taxon>Pseudomonadota</taxon>
        <taxon>Betaproteobacteria</taxon>
        <taxon>Burkholderiales</taxon>
        <taxon>Burkholderiaceae</taxon>
        <taxon>Cupriavidus</taxon>
    </lineage>
</organism>
<dbReference type="RefSeq" id="WP_130392104.1">
    <property type="nucleotide sequence ID" value="NZ_SGXM01000003.1"/>
</dbReference>
<reference evidence="1 2" key="1">
    <citation type="journal article" date="2015" name="Stand. Genomic Sci.">
        <title>Genomic Encyclopedia of Bacterial and Archaeal Type Strains, Phase III: the genomes of soil and plant-associated and newly described type strains.</title>
        <authorList>
            <person name="Whitman W.B."/>
            <person name="Woyke T."/>
            <person name="Klenk H.P."/>
            <person name="Zhou Y."/>
            <person name="Lilburn T.G."/>
            <person name="Beck B.J."/>
            <person name="De Vos P."/>
            <person name="Vandamme P."/>
            <person name="Eisen J.A."/>
            <person name="Garrity G."/>
            <person name="Hugenholtz P."/>
            <person name="Kyrpides N.C."/>
        </authorList>
    </citation>
    <scope>NUCLEOTIDE SEQUENCE [LARGE SCALE GENOMIC DNA]</scope>
    <source>
        <strain evidence="1 2">ASC-9842</strain>
    </source>
</reference>
<name>A0A4Q7S026_9BURK</name>
<keyword evidence="2" id="KW-1185">Reference proteome</keyword>